<reference evidence="2 3" key="1">
    <citation type="journal article" date="2015" name="Proc. Natl. Acad. Sci. U.S.A.">
        <title>The resurrection genome of Boea hygrometrica: A blueprint for survival of dehydration.</title>
        <authorList>
            <person name="Xiao L."/>
            <person name="Yang G."/>
            <person name="Zhang L."/>
            <person name="Yang X."/>
            <person name="Zhao S."/>
            <person name="Ji Z."/>
            <person name="Zhou Q."/>
            <person name="Hu M."/>
            <person name="Wang Y."/>
            <person name="Chen M."/>
            <person name="Xu Y."/>
            <person name="Jin H."/>
            <person name="Xiao X."/>
            <person name="Hu G."/>
            <person name="Bao F."/>
            <person name="Hu Y."/>
            <person name="Wan P."/>
            <person name="Li L."/>
            <person name="Deng X."/>
            <person name="Kuang T."/>
            <person name="Xiang C."/>
            <person name="Zhu J.K."/>
            <person name="Oliver M.J."/>
            <person name="He Y."/>
        </authorList>
    </citation>
    <scope>NUCLEOTIDE SEQUENCE [LARGE SCALE GENOMIC DNA]</scope>
    <source>
        <strain evidence="3">cv. XS01</strain>
    </source>
</reference>
<evidence type="ECO:0000313" key="3">
    <source>
        <dbReference type="Proteomes" id="UP000250235"/>
    </source>
</evidence>
<dbReference type="Proteomes" id="UP000250235">
    <property type="component" value="Unassembled WGS sequence"/>
</dbReference>
<name>A0A2Z7A1T0_9LAMI</name>
<dbReference type="EMBL" id="KV019820">
    <property type="protein sequence ID" value="KZV15568.1"/>
    <property type="molecule type" value="Genomic_DNA"/>
</dbReference>
<organism evidence="2 3">
    <name type="scientific">Dorcoceras hygrometricum</name>
    <dbReference type="NCBI Taxonomy" id="472368"/>
    <lineage>
        <taxon>Eukaryota</taxon>
        <taxon>Viridiplantae</taxon>
        <taxon>Streptophyta</taxon>
        <taxon>Embryophyta</taxon>
        <taxon>Tracheophyta</taxon>
        <taxon>Spermatophyta</taxon>
        <taxon>Magnoliopsida</taxon>
        <taxon>eudicotyledons</taxon>
        <taxon>Gunneridae</taxon>
        <taxon>Pentapetalae</taxon>
        <taxon>asterids</taxon>
        <taxon>lamiids</taxon>
        <taxon>Lamiales</taxon>
        <taxon>Gesneriaceae</taxon>
        <taxon>Didymocarpoideae</taxon>
        <taxon>Trichosporeae</taxon>
        <taxon>Loxocarpinae</taxon>
        <taxon>Dorcoceras</taxon>
    </lineage>
</organism>
<dbReference type="AlphaFoldDB" id="A0A2Z7A1T0"/>
<sequence>MTFRVVRTNQYNQDLGLIHSTNDNHLESPKEAFGSHKEGRDDNVSTVAQGEHEKSIDGGPEGHIGTTYEIEDWVDNVELIEQEKSSNQIEKETATNEGDIVMRSGSDQPAQESLTYTIKGTLPAVIQNIWEKAECQLRIFDQWYRFRSSYILNKISSLKFLSEFSKAENKLLPWAETDRVNELLQRRDLIWYMLVELHLHKFVAEHWKEFNKAKPLANQDIMAIRMLEAELAKTRKNINLFQARAGLPVTYNERSADRVGSSDLTPCLTWEEFKA</sequence>
<evidence type="ECO:0000256" key="1">
    <source>
        <dbReference type="SAM" id="MobiDB-lite"/>
    </source>
</evidence>
<feature type="region of interest" description="Disordered" evidence="1">
    <location>
        <begin position="19"/>
        <end position="62"/>
    </location>
</feature>
<gene>
    <name evidence="2" type="ORF">F511_16638</name>
</gene>
<protein>
    <submittedName>
        <fullName evidence="2">ABC transporter G family member 28-like</fullName>
    </submittedName>
</protein>
<evidence type="ECO:0000313" key="2">
    <source>
        <dbReference type="EMBL" id="KZV15568.1"/>
    </source>
</evidence>
<keyword evidence="3" id="KW-1185">Reference proteome</keyword>
<proteinExistence type="predicted"/>
<feature type="compositionally biased region" description="Basic and acidic residues" evidence="1">
    <location>
        <begin position="22"/>
        <end position="43"/>
    </location>
</feature>
<accession>A0A2Z7A1T0</accession>